<evidence type="ECO:0000256" key="2">
    <source>
        <dbReference type="SAM" id="Phobius"/>
    </source>
</evidence>
<dbReference type="Proteomes" id="UP000294933">
    <property type="component" value="Unassembled WGS sequence"/>
</dbReference>
<evidence type="ECO:0000313" key="4">
    <source>
        <dbReference type="EMBL" id="TDL18088.1"/>
    </source>
</evidence>
<feature type="signal peptide" evidence="3">
    <location>
        <begin position="1"/>
        <end position="21"/>
    </location>
</feature>
<keyword evidence="5" id="KW-1185">Reference proteome</keyword>
<proteinExistence type="predicted"/>
<evidence type="ECO:0000256" key="1">
    <source>
        <dbReference type="SAM" id="MobiDB-lite"/>
    </source>
</evidence>
<dbReference type="AlphaFoldDB" id="A0A4Y7PSM7"/>
<dbReference type="VEuPathDB" id="FungiDB:BD410DRAFT_509057"/>
<evidence type="ECO:0008006" key="6">
    <source>
        <dbReference type="Google" id="ProtNLM"/>
    </source>
</evidence>
<feature type="region of interest" description="Disordered" evidence="1">
    <location>
        <begin position="492"/>
        <end position="528"/>
    </location>
</feature>
<keyword evidence="2" id="KW-0472">Membrane</keyword>
<feature type="transmembrane region" description="Helical" evidence="2">
    <location>
        <begin position="384"/>
        <end position="410"/>
    </location>
</feature>
<feature type="region of interest" description="Disordered" evidence="1">
    <location>
        <begin position="164"/>
        <end position="206"/>
    </location>
</feature>
<dbReference type="EMBL" id="ML170212">
    <property type="protein sequence ID" value="TDL18088.1"/>
    <property type="molecule type" value="Genomic_DNA"/>
</dbReference>
<feature type="compositionally biased region" description="Low complexity" evidence="1">
    <location>
        <begin position="640"/>
        <end position="649"/>
    </location>
</feature>
<reference evidence="4 5" key="1">
    <citation type="submission" date="2018-06" db="EMBL/GenBank/DDBJ databases">
        <title>A transcriptomic atlas of mushroom development highlights an independent origin of complex multicellularity.</title>
        <authorList>
            <consortium name="DOE Joint Genome Institute"/>
            <person name="Krizsan K."/>
            <person name="Almasi E."/>
            <person name="Merenyi Z."/>
            <person name="Sahu N."/>
            <person name="Viragh M."/>
            <person name="Koszo T."/>
            <person name="Mondo S."/>
            <person name="Kiss B."/>
            <person name="Balint B."/>
            <person name="Kues U."/>
            <person name="Barry K."/>
            <person name="Hegedus J.C."/>
            <person name="Henrissat B."/>
            <person name="Johnson J."/>
            <person name="Lipzen A."/>
            <person name="Ohm R."/>
            <person name="Nagy I."/>
            <person name="Pangilinan J."/>
            <person name="Yan J."/>
            <person name="Xiong Y."/>
            <person name="Grigoriev I.V."/>
            <person name="Hibbett D.S."/>
            <person name="Nagy L.G."/>
        </authorList>
    </citation>
    <scope>NUCLEOTIDE SEQUENCE [LARGE SCALE GENOMIC DNA]</scope>
    <source>
        <strain evidence="4 5">SZMC22713</strain>
    </source>
</reference>
<keyword evidence="2" id="KW-1133">Transmembrane helix</keyword>
<feature type="chain" id="PRO_5021379619" description="Transmembrane protein" evidence="3">
    <location>
        <begin position="22"/>
        <end position="1045"/>
    </location>
</feature>
<keyword evidence="3" id="KW-0732">Signal</keyword>
<protein>
    <recommendedName>
        <fullName evidence="6">Transmembrane protein</fullName>
    </recommendedName>
</protein>
<evidence type="ECO:0000313" key="5">
    <source>
        <dbReference type="Proteomes" id="UP000294933"/>
    </source>
</evidence>
<organism evidence="4 5">
    <name type="scientific">Rickenella mellea</name>
    <dbReference type="NCBI Taxonomy" id="50990"/>
    <lineage>
        <taxon>Eukaryota</taxon>
        <taxon>Fungi</taxon>
        <taxon>Dikarya</taxon>
        <taxon>Basidiomycota</taxon>
        <taxon>Agaricomycotina</taxon>
        <taxon>Agaricomycetes</taxon>
        <taxon>Hymenochaetales</taxon>
        <taxon>Rickenellaceae</taxon>
        <taxon>Rickenella</taxon>
    </lineage>
</organism>
<evidence type="ECO:0000256" key="3">
    <source>
        <dbReference type="SAM" id="SignalP"/>
    </source>
</evidence>
<feature type="compositionally biased region" description="Acidic residues" evidence="1">
    <location>
        <begin position="627"/>
        <end position="638"/>
    </location>
</feature>
<feature type="region of interest" description="Disordered" evidence="1">
    <location>
        <begin position="226"/>
        <end position="248"/>
    </location>
</feature>
<name>A0A4Y7PSM7_9AGAM</name>
<feature type="region of interest" description="Disordered" evidence="1">
    <location>
        <begin position="589"/>
        <end position="649"/>
    </location>
</feature>
<feature type="transmembrane region" description="Helical" evidence="2">
    <location>
        <begin position="337"/>
        <end position="363"/>
    </location>
</feature>
<feature type="compositionally biased region" description="Polar residues" evidence="1">
    <location>
        <begin position="166"/>
        <end position="184"/>
    </location>
</feature>
<accession>A0A4Y7PSM7</accession>
<keyword evidence="2" id="KW-0812">Transmembrane</keyword>
<sequence length="1045" mass="113632">MLPAILLMKIGFMSIVGFMLSELTSPNPSFLQAWSLPERIGGFLPQGLISSSPSVVWAVQLTDLFSVLTLSPVAYFTSQPPLVRLPVLNLDTPSGTCEWSTDPVTFSWFRLSVNKTRISESRWIRHSECTLSSGAPRPLIPHSLVYATAKAVFPACLTDAAVDLSSPATRSTDQRTPPRSTDTSLVGCPLPPLTTPTTCPSEDSPHPIHGTSIVFSSGSLIVADGFTSSTTPPAPSKQDRRQVTSSPSSPNILINPLFYVAAACPVHAQYTLPLLDILALPTLTEVKDVSRGTASSSQVLSDMSDVSIVNSWSLSSLTSRRLLERLMAKVLCTTAEWAVAIFWLAVIFSMVLALLFAVMFVLGSQAIFASLRRADLDSSPQENTFIYAVQITCSMSSFAVISAAVTPAFIPTCDVDFPEDVASSLVLTRVTRKRELVQLWLSRTLPKQVPGYHRFIITELVLTDEICERFGQLLQSLIDCGIINESPMVLDEPSFDSLSPPSPVQDLPPATPPPSTPPRQTRRPRVRQMSLSLSPCVVSRSMPSPDPFTIPVHDNLDPLDTPLEGEIHFPDDLDGSFGLDDWEGSVSLFTPELGATPNPLVSEEEHQDSPLPPAATLTDPFSSANSADEDSYGQDEVEQSSQLDSSSGTLSFSLVEDDDQEDAVDDSADTSDQSIVESTNFREYFDYCGVEFEYIDVYRPVQINDEGDTVPRRSTVVVLQAEDILVSRTDWSDQLVDVPGLRVILAFPASFKATTRHLNVSMMILSCEASFSRLDPASLDLNMVSGAATHVSYWKRDVKIDISGDPPEQIPVNYADYDFDDDKERFEVISDEEAPSNCSQSSLALSGRSTGIPWPGSGGLLSGTASPNRLTSWPSPDAGHVRGTPAGLGDVFGELGPVQKTFPAPPAPRLASSLSMESSFAEDGFSESISSCADDVANQREVTPSLTSDSFSERLSVSPDFPNVPMKFEDFGIFEDTSFDDAALFTPSKSHNDSHSNDSEMIRRCFGSRRREMEADDDFAFCSSFGSPRASGVRRRKPLGVHNTE</sequence>
<gene>
    <name evidence="4" type="ORF">BD410DRAFT_509057</name>
</gene>